<dbReference type="InterPro" id="IPR012340">
    <property type="entry name" value="NA-bd_OB-fold"/>
</dbReference>
<dbReference type="Gene3D" id="2.40.50.140">
    <property type="entry name" value="Nucleic acid-binding proteins"/>
    <property type="match status" value="1"/>
</dbReference>
<evidence type="ECO:0000259" key="3">
    <source>
        <dbReference type="PROSITE" id="PS51857"/>
    </source>
</evidence>
<dbReference type="InterPro" id="IPR011129">
    <property type="entry name" value="CSD"/>
</dbReference>
<evidence type="ECO:0000313" key="5">
    <source>
        <dbReference type="Proteomes" id="UP001189429"/>
    </source>
</evidence>
<dbReference type="Proteomes" id="UP001189429">
    <property type="component" value="Unassembled WGS sequence"/>
</dbReference>
<dbReference type="SMART" id="SM00357">
    <property type="entry name" value="CSP"/>
    <property type="match status" value="1"/>
</dbReference>
<dbReference type="EMBL" id="CAUYUJ010017180">
    <property type="protein sequence ID" value="CAK0872595.1"/>
    <property type="molecule type" value="Genomic_DNA"/>
</dbReference>
<protein>
    <recommendedName>
        <fullName evidence="3">CSD domain-containing protein</fullName>
    </recommendedName>
</protein>
<feature type="domain" description="CSD" evidence="3">
    <location>
        <begin position="214"/>
        <end position="283"/>
    </location>
</feature>
<organism evidence="4 5">
    <name type="scientific">Prorocentrum cordatum</name>
    <dbReference type="NCBI Taxonomy" id="2364126"/>
    <lineage>
        <taxon>Eukaryota</taxon>
        <taxon>Sar</taxon>
        <taxon>Alveolata</taxon>
        <taxon>Dinophyceae</taxon>
        <taxon>Prorocentrales</taxon>
        <taxon>Prorocentraceae</taxon>
        <taxon>Prorocentrum</taxon>
    </lineage>
</organism>
<keyword evidence="1" id="KW-0597">Phosphoprotein</keyword>
<dbReference type="InterPro" id="IPR029063">
    <property type="entry name" value="SAM-dependent_MTases_sf"/>
</dbReference>
<name>A0ABN9VID6_9DINO</name>
<dbReference type="PRINTS" id="PR00050">
    <property type="entry name" value="COLDSHOCK"/>
</dbReference>
<keyword evidence="5" id="KW-1185">Reference proteome</keyword>
<dbReference type="SUPFAM" id="SSF50249">
    <property type="entry name" value="Nucleic acid-binding proteins"/>
    <property type="match status" value="1"/>
</dbReference>
<comment type="caution">
    <text evidence="4">The sequence shown here is derived from an EMBL/GenBank/DDBJ whole genome shotgun (WGS) entry which is preliminary data.</text>
</comment>
<dbReference type="Gene3D" id="3.40.50.150">
    <property type="entry name" value="Vaccinia Virus protein VP39"/>
    <property type="match status" value="1"/>
</dbReference>
<gene>
    <name evidence="4" type="ORF">PCOR1329_LOCUS58015</name>
</gene>
<dbReference type="InterPro" id="IPR052069">
    <property type="entry name" value="Ca-reg_mRNA-binding_domain"/>
</dbReference>
<feature type="region of interest" description="Disordered" evidence="2">
    <location>
        <begin position="19"/>
        <end position="50"/>
    </location>
</feature>
<dbReference type="PANTHER" id="PTHR12962">
    <property type="entry name" value="CALCIUM-REGULATED HEAT STABLE PROTEIN CRHSP-24-RELATED"/>
    <property type="match status" value="1"/>
</dbReference>
<evidence type="ECO:0000313" key="4">
    <source>
        <dbReference type="EMBL" id="CAK0872595.1"/>
    </source>
</evidence>
<dbReference type="PANTHER" id="PTHR12962:SF1">
    <property type="entry name" value="COLD SHOCK DOMAIN-CONTAINING PROTEIN CG9705"/>
    <property type="match status" value="1"/>
</dbReference>
<dbReference type="SUPFAM" id="SSF53335">
    <property type="entry name" value="S-adenosyl-L-methionine-dependent methyltransferases"/>
    <property type="match status" value="1"/>
</dbReference>
<proteinExistence type="predicted"/>
<dbReference type="CDD" id="cd04458">
    <property type="entry name" value="CSP_CDS"/>
    <property type="match status" value="1"/>
</dbReference>
<dbReference type="InterPro" id="IPR002059">
    <property type="entry name" value="CSP_DNA-bd"/>
</dbReference>
<sequence>GEWLDLAVEFIAGGISMHARMRRPPPGQQDAGAAPGPLPERPGSPARIRGVDRGDMVEANEYYLPMVGDHGRHEFYQRALLAALEARSAAGARPTVLDCSGGGGAPSLLAASRLGVQALTLTQRTEFAKALREVAGANGVGELVEAYAVRGRSETDIWHDGVGVVAGVGVDAAIVLAQSALLLTSVSGRRWPGARRGGGIGGDAGGGCALLVGMPKGTIKKFFEDKGFGFITPEDGGEDVFVHRKVNGADRTAYLEEGDAVEYELEWDDRKGKYCASAGASRAAHGEDGAFSGHGVLRRGARGLAGRGAPVGR</sequence>
<evidence type="ECO:0000256" key="1">
    <source>
        <dbReference type="ARBA" id="ARBA00022553"/>
    </source>
</evidence>
<accession>A0ABN9VID6</accession>
<evidence type="ECO:0000256" key="2">
    <source>
        <dbReference type="SAM" id="MobiDB-lite"/>
    </source>
</evidence>
<dbReference type="Pfam" id="PF00313">
    <property type="entry name" value="CSD"/>
    <property type="match status" value="1"/>
</dbReference>
<dbReference type="PROSITE" id="PS51857">
    <property type="entry name" value="CSD_2"/>
    <property type="match status" value="1"/>
</dbReference>
<feature type="non-terminal residue" evidence="4">
    <location>
        <position position="1"/>
    </location>
</feature>
<reference evidence="4" key="1">
    <citation type="submission" date="2023-10" db="EMBL/GenBank/DDBJ databases">
        <authorList>
            <person name="Chen Y."/>
            <person name="Shah S."/>
            <person name="Dougan E. K."/>
            <person name="Thang M."/>
            <person name="Chan C."/>
        </authorList>
    </citation>
    <scope>NUCLEOTIDE SEQUENCE [LARGE SCALE GENOMIC DNA]</scope>
</reference>